<dbReference type="PANTHER" id="PTHR11699">
    <property type="entry name" value="ALDEHYDE DEHYDROGENASE-RELATED"/>
    <property type="match status" value="1"/>
</dbReference>
<evidence type="ECO:0000259" key="4">
    <source>
        <dbReference type="Pfam" id="PF00171"/>
    </source>
</evidence>
<evidence type="ECO:0000313" key="6">
    <source>
        <dbReference type="Proteomes" id="UP001500074"/>
    </source>
</evidence>
<evidence type="ECO:0000256" key="1">
    <source>
        <dbReference type="ARBA" id="ARBA00023002"/>
    </source>
</evidence>
<feature type="domain" description="Aldehyde dehydrogenase" evidence="4">
    <location>
        <begin position="14"/>
        <end position="478"/>
    </location>
</feature>
<dbReference type="InterPro" id="IPR016160">
    <property type="entry name" value="Ald_DH_CS_CYS"/>
</dbReference>
<dbReference type="Gene3D" id="3.40.309.10">
    <property type="entry name" value="Aldehyde Dehydrogenase, Chain A, domain 2"/>
    <property type="match status" value="1"/>
</dbReference>
<feature type="active site" evidence="2">
    <location>
        <position position="251"/>
    </location>
</feature>
<dbReference type="CDD" id="cd07114">
    <property type="entry name" value="ALDH_DhaS"/>
    <property type="match status" value="1"/>
</dbReference>
<dbReference type="InterPro" id="IPR016162">
    <property type="entry name" value="Ald_DH_N"/>
</dbReference>
<organism evidence="5 6">
    <name type="scientific">Modicisalibacter zincidurans</name>
    <dbReference type="NCBI Taxonomy" id="1178777"/>
    <lineage>
        <taxon>Bacteria</taxon>
        <taxon>Pseudomonadati</taxon>
        <taxon>Pseudomonadota</taxon>
        <taxon>Gammaproteobacteria</taxon>
        <taxon>Oceanospirillales</taxon>
        <taxon>Halomonadaceae</taxon>
        <taxon>Modicisalibacter</taxon>
    </lineage>
</organism>
<dbReference type="InterPro" id="IPR016161">
    <property type="entry name" value="Ald_DH/histidinol_DH"/>
</dbReference>
<dbReference type="PROSITE" id="PS00687">
    <property type="entry name" value="ALDEHYDE_DEHYDR_GLU"/>
    <property type="match status" value="1"/>
</dbReference>
<dbReference type="InterPro" id="IPR016163">
    <property type="entry name" value="Ald_DH_C"/>
</dbReference>
<dbReference type="Proteomes" id="UP001500074">
    <property type="component" value="Unassembled WGS sequence"/>
</dbReference>
<comment type="similarity">
    <text evidence="3">Belongs to the aldehyde dehydrogenase family.</text>
</comment>
<dbReference type="EMBL" id="BAABKI010000018">
    <property type="protein sequence ID" value="GAA5174674.1"/>
    <property type="molecule type" value="Genomic_DNA"/>
</dbReference>
<accession>A0ABP9RCD0</accession>
<evidence type="ECO:0000256" key="3">
    <source>
        <dbReference type="RuleBase" id="RU003345"/>
    </source>
</evidence>
<keyword evidence="1 3" id="KW-0560">Oxidoreductase</keyword>
<proteinExistence type="inferred from homology"/>
<gene>
    <name evidence="5" type="ORF">GCM10023342_16200</name>
</gene>
<evidence type="ECO:0000313" key="5">
    <source>
        <dbReference type="EMBL" id="GAA5174674.1"/>
    </source>
</evidence>
<name>A0ABP9RCD0_9GAMM</name>
<keyword evidence="6" id="KW-1185">Reference proteome</keyword>
<protein>
    <submittedName>
        <fullName evidence="5">Aldehyde dehydrogenase</fullName>
    </submittedName>
</protein>
<dbReference type="Pfam" id="PF00171">
    <property type="entry name" value="Aldedh"/>
    <property type="match status" value="1"/>
</dbReference>
<sequence>MSTHDYRLRIGDSWRAAEGDASFAAINPFNQTTWARVPEASAADVDAAVAAARTAFDNDGWGRSPGLARATLLHRLAELLEGDAERMAQLETTDNGKVIRETRVQMRFAARNYRYFAGWADKLHGETLPLDRPELFDYTTREPRGVAALVTSWNSPMAILANKLAPALAAGCTVVIKPSEVASVTTLEFAALCERAGFPPGVVNVVTGGGEVGSALTGHADIDLISFTGGTATGRAIARVAAEALKPVTLELGGKSANIVFDDASLEQAVTGAVAGIFAAAGQTCIAGSRLLVQRGLYERVCERVCARAAAIRLGDPRRDDTEMGPVANPVQHERVLGFIERARRDGATLKVGGRAPDSAALQAGCFVEPTVFTGVAPDSELAREEVFGPVLAIIPFDSEDEAVAIANGTDYGLVAGVWTRDLARAHRVVGRLRVGSVWINTYRASAAQAPFGGVKASGFGRERSHHALNEYLDIKNVMIDLGDEVRDPFALRT</sequence>
<dbReference type="InterPro" id="IPR015590">
    <property type="entry name" value="Aldehyde_DH_dom"/>
</dbReference>
<dbReference type="InterPro" id="IPR029510">
    <property type="entry name" value="Ald_DH_CS_GLU"/>
</dbReference>
<dbReference type="SUPFAM" id="SSF53720">
    <property type="entry name" value="ALDH-like"/>
    <property type="match status" value="1"/>
</dbReference>
<dbReference type="Gene3D" id="3.40.605.10">
    <property type="entry name" value="Aldehyde Dehydrogenase, Chain A, domain 1"/>
    <property type="match status" value="1"/>
</dbReference>
<dbReference type="RefSeq" id="WP_031383351.1">
    <property type="nucleotide sequence ID" value="NZ_BAABKI010000018.1"/>
</dbReference>
<dbReference type="PROSITE" id="PS00070">
    <property type="entry name" value="ALDEHYDE_DEHYDR_CYS"/>
    <property type="match status" value="1"/>
</dbReference>
<evidence type="ECO:0000256" key="2">
    <source>
        <dbReference type="PROSITE-ProRule" id="PRU10007"/>
    </source>
</evidence>
<comment type="caution">
    <text evidence="5">The sequence shown here is derived from an EMBL/GenBank/DDBJ whole genome shotgun (WGS) entry which is preliminary data.</text>
</comment>
<reference evidence="6" key="1">
    <citation type="journal article" date="2019" name="Int. J. Syst. Evol. Microbiol.">
        <title>The Global Catalogue of Microorganisms (GCM) 10K type strain sequencing project: providing services to taxonomists for standard genome sequencing and annotation.</title>
        <authorList>
            <consortium name="The Broad Institute Genomics Platform"/>
            <consortium name="The Broad Institute Genome Sequencing Center for Infectious Disease"/>
            <person name="Wu L."/>
            <person name="Ma J."/>
        </authorList>
    </citation>
    <scope>NUCLEOTIDE SEQUENCE [LARGE SCALE GENOMIC DNA]</scope>
    <source>
        <strain evidence="6">JCM 18472</strain>
    </source>
</reference>